<gene>
    <name evidence="13 15" type="primary">ilvA</name>
    <name evidence="16" type="ORF">C8D92_105260</name>
    <name evidence="15" type="ORF">CF392_11300</name>
</gene>
<evidence type="ECO:0000259" key="14">
    <source>
        <dbReference type="PROSITE" id="PS51672"/>
    </source>
</evidence>
<evidence type="ECO:0000256" key="1">
    <source>
        <dbReference type="ARBA" id="ARBA00001274"/>
    </source>
</evidence>
<dbReference type="InterPro" id="IPR001926">
    <property type="entry name" value="TrpB-like_PALP"/>
</dbReference>
<dbReference type="GO" id="GO:0003941">
    <property type="term" value="F:L-serine ammonia-lyase activity"/>
    <property type="evidence" value="ECO:0007669"/>
    <property type="project" value="TreeGrafter"/>
</dbReference>
<name>A0A2A2I1T2_9GAMM</name>
<protein>
    <recommendedName>
        <fullName evidence="13">L-threonine dehydratase</fullName>
        <ecNumber evidence="13">4.3.1.19</ecNumber>
    </recommendedName>
    <alternativeName>
        <fullName evidence="13">Threonine deaminase</fullName>
    </alternativeName>
</protein>
<dbReference type="CDD" id="cd01562">
    <property type="entry name" value="Thr-dehyd"/>
    <property type="match status" value="1"/>
</dbReference>
<organism evidence="15 17">
    <name type="scientific">Tamilnaduibacter salinus</name>
    <dbReference type="NCBI Taxonomy" id="1484056"/>
    <lineage>
        <taxon>Bacteria</taxon>
        <taxon>Pseudomonadati</taxon>
        <taxon>Pseudomonadota</taxon>
        <taxon>Gammaproteobacteria</taxon>
        <taxon>Pseudomonadales</taxon>
        <taxon>Marinobacteraceae</taxon>
        <taxon>Tamilnaduibacter</taxon>
    </lineage>
</organism>
<dbReference type="UniPathway" id="UPA00047">
    <property type="reaction ID" value="UER00054"/>
</dbReference>
<dbReference type="InterPro" id="IPR038110">
    <property type="entry name" value="TD_ACT-like_sf"/>
</dbReference>
<dbReference type="PANTHER" id="PTHR48078">
    <property type="entry name" value="THREONINE DEHYDRATASE, MITOCHONDRIAL-RELATED"/>
    <property type="match status" value="1"/>
</dbReference>
<dbReference type="GO" id="GO:0006567">
    <property type="term" value="P:L-threonine catabolic process"/>
    <property type="evidence" value="ECO:0007669"/>
    <property type="project" value="TreeGrafter"/>
</dbReference>
<comment type="similarity">
    <text evidence="4 13">Belongs to the serine/threonine dehydratase family.</text>
</comment>
<evidence type="ECO:0000256" key="8">
    <source>
        <dbReference type="ARBA" id="ARBA00022737"/>
    </source>
</evidence>
<dbReference type="InterPro" id="IPR050147">
    <property type="entry name" value="Ser/Thr_Dehydratase"/>
</dbReference>
<dbReference type="FunFam" id="3.40.50.1100:FF:000008">
    <property type="entry name" value="L-threonine dehydratase"/>
    <property type="match status" value="1"/>
</dbReference>
<evidence type="ECO:0000256" key="10">
    <source>
        <dbReference type="ARBA" id="ARBA00023239"/>
    </source>
</evidence>
<evidence type="ECO:0000256" key="9">
    <source>
        <dbReference type="ARBA" id="ARBA00022898"/>
    </source>
</evidence>
<dbReference type="Gene3D" id="3.40.50.1100">
    <property type="match status" value="2"/>
</dbReference>
<evidence type="ECO:0000256" key="11">
    <source>
        <dbReference type="ARBA" id="ARBA00023304"/>
    </source>
</evidence>
<keyword evidence="7 13" id="KW-0412">Isoleucine biosynthesis</keyword>
<comment type="function">
    <text evidence="12 13">Catalyzes the anaerobic formation of alpha-ketobutyrate and ammonia from threonine in a two-step reaction. The first step involved a dehydration of threonine and a production of enamine intermediates (aminocrotonate), which tautomerizes to its imine form (iminobutyrate). Both intermediates are unstable and short-lived. The second step is the nonenzymatic hydrolysis of the enamine/imine intermediates to form 2-ketobutyrate and free ammonia. In the low water environment of the cell, the second step is accelerated by RidA.</text>
</comment>
<dbReference type="NCBIfam" id="TIGR01124">
    <property type="entry name" value="ilvA_2Cterm"/>
    <property type="match status" value="1"/>
</dbReference>
<dbReference type="InterPro" id="IPR036052">
    <property type="entry name" value="TrpB-like_PALP_sf"/>
</dbReference>
<dbReference type="EMBL" id="QEKQ01000005">
    <property type="protein sequence ID" value="PVY76507.1"/>
    <property type="molecule type" value="Genomic_DNA"/>
</dbReference>
<evidence type="ECO:0000313" key="18">
    <source>
        <dbReference type="Proteomes" id="UP000245887"/>
    </source>
</evidence>
<dbReference type="GO" id="GO:0009097">
    <property type="term" value="P:isoleucine biosynthetic process"/>
    <property type="evidence" value="ECO:0007669"/>
    <property type="project" value="UniProtKB-UniRule"/>
</dbReference>
<evidence type="ECO:0000256" key="12">
    <source>
        <dbReference type="ARBA" id="ARBA00025527"/>
    </source>
</evidence>
<comment type="caution">
    <text evidence="15">The sequence shown here is derived from an EMBL/GenBank/DDBJ whole genome shotgun (WGS) entry which is preliminary data.</text>
</comment>
<evidence type="ECO:0000313" key="17">
    <source>
        <dbReference type="Proteomes" id="UP000218332"/>
    </source>
</evidence>
<dbReference type="OrthoDB" id="9811476at2"/>
<dbReference type="AlphaFoldDB" id="A0A2A2I1T2"/>
<keyword evidence="8" id="KW-0677">Repeat</keyword>
<dbReference type="RefSeq" id="WP_095611567.1">
    <property type="nucleotide sequence ID" value="NZ_NMPM01000064.1"/>
</dbReference>
<accession>A0A2A2I1T2</accession>
<keyword evidence="9 13" id="KW-0663">Pyridoxal phosphate</keyword>
<dbReference type="InterPro" id="IPR001721">
    <property type="entry name" value="TD_ACT-like"/>
</dbReference>
<evidence type="ECO:0000256" key="3">
    <source>
        <dbReference type="ARBA" id="ARBA00004810"/>
    </source>
</evidence>
<evidence type="ECO:0000256" key="4">
    <source>
        <dbReference type="ARBA" id="ARBA00010869"/>
    </source>
</evidence>
<comment type="catalytic activity">
    <reaction evidence="1 13">
        <text>L-threonine = 2-oxobutanoate + NH4(+)</text>
        <dbReference type="Rhea" id="RHEA:22108"/>
        <dbReference type="ChEBI" id="CHEBI:16763"/>
        <dbReference type="ChEBI" id="CHEBI:28938"/>
        <dbReference type="ChEBI" id="CHEBI:57926"/>
        <dbReference type="EC" id="4.3.1.19"/>
    </reaction>
</comment>
<keyword evidence="6 13" id="KW-0028">Amino-acid biosynthesis</keyword>
<dbReference type="InterPro" id="IPR005787">
    <property type="entry name" value="Thr_deHydtase_biosynth"/>
</dbReference>
<reference evidence="16 18" key="2">
    <citation type="submission" date="2018-04" db="EMBL/GenBank/DDBJ databases">
        <title>Genomic Encyclopedia of Type Strains, Phase IV (KMG-IV): sequencing the most valuable type-strain genomes for metagenomic binning, comparative biology and taxonomic classification.</title>
        <authorList>
            <person name="Goeker M."/>
        </authorList>
    </citation>
    <scope>NUCLEOTIDE SEQUENCE [LARGE SCALE GENOMIC DNA]</scope>
    <source>
        <strain evidence="16 18">DSM 28688</strain>
    </source>
</reference>
<evidence type="ECO:0000256" key="7">
    <source>
        <dbReference type="ARBA" id="ARBA00022624"/>
    </source>
</evidence>
<dbReference type="PANTHER" id="PTHR48078:SF11">
    <property type="entry name" value="THREONINE DEHYDRATASE, MITOCHONDRIAL"/>
    <property type="match status" value="1"/>
</dbReference>
<dbReference type="EMBL" id="NMPM01000064">
    <property type="protein sequence ID" value="PAV25378.1"/>
    <property type="molecule type" value="Genomic_DNA"/>
</dbReference>
<keyword evidence="17" id="KW-1185">Reference proteome</keyword>
<comment type="cofactor">
    <cofactor evidence="2 13">
        <name>pyridoxal 5'-phosphate</name>
        <dbReference type="ChEBI" id="CHEBI:597326"/>
    </cofactor>
</comment>
<keyword evidence="10 13" id="KW-0456">Lyase</keyword>
<proteinExistence type="inferred from homology"/>
<dbReference type="Pfam" id="PF00585">
    <property type="entry name" value="Thr_dehydrat_C"/>
    <property type="match status" value="2"/>
</dbReference>
<comment type="pathway">
    <text evidence="3 13">Amino-acid biosynthesis; L-isoleucine biosynthesis; 2-oxobutanoate from L-threonine: step 1/1.</text>
</comment>
<dbReference type="NCBIfam" id="NF006674">
    <property type="entry name" value="PRK09224.1"/>
    <property type="match status" value="1"/>
</dbReference>
<reference evidence="15 17" key="1">
    <citation type="submission" date="2017-07" db="EMBL/GenBank/DDBJ databases">
        <title>Tamlnaduibacter salinus (Mi-7) genome sequencing.</title>
        <authorList>
            <person name="Verma A."/>
            <person name="Krishnamurthi S."/>
        </authorList>
    </citation>
    <scope>NUCLEOTIDE SEQUENCE [LARGE SCALE GENOMIC DNA]</scope>
    <source>
        <strain evidence="15 17">Mi-7</strain>
    </source>
</reference>
<dbReference type="CDD" id="cd04906">
    <property type="entry name" value="ACT_ThrD-I_1"/>
    <property type="match status" value="1"/>
</dbReference>
<dbReference type="FunFam" id="3.40.1020.10:FF:000001">
    <property type="entry name" value="L-threonine dehydratase"/>
    <property type="match status" value="1"/>
</dbReference>
<feature type="domain" description="ACT-like" evidence="14">
    <location>
        <begin position="424"/>
        <end position="495"/>
    </location>
</feature>
<dbReference type="SUPFAM" id="SSF55021">
    <property type="entry name" value="ACT-like"/>
    <property type="match status" value="2"/>
</dbReference>
<dbReference type="Gene3D" id="3.40.1020.10">
    <property type="entry name" value="Biosynthetic Threonine Deaminase, Domain 3"/>
    <property type="match status" value="1"/>
</dbReference>
<dbReference type="PROSITE" id="PS51672">
    <property type="entry name" value="ACT_LIKE"/>
    <property type="match status" value="2"/>
</dbReference>
<evidence type="ECO:0000256" key="13">
    <source>
        <dbReference type="RuleBase" id="RU362012"/>
    </source>
</evidence>
<dbReference type="Pfam" id="PF00291">
    <property type="entry name" value="PALP"/>
    <property type="match status" value="1"/>
</dbReference>
<dbReference type="NCBIfam" id="NF009130">
    <property type="entry name" value="PRK12483.1"/>
    <property type="match status" value="1"/>
</dbReference>
<feature type="domain" description="ACT-like" evidence="14">
    <location>
        <begin position="329"/>
        <end position="401"/>
    </location>
</feature>
<dbReference type="SUPFAM" id="SSF53686">
    <property type="entry name" value="Tryptophan synthase beta subunit-like PLP-dependent enzymes"/>
    <property type="match status" value="1"/>
</dbReference>
<evidence type="ECO:0000313" key="16">
    <source>
        <dbReference type="EMBL" id="PVY76507.1"/>
    </source>
</evidence>
<dbReference type="GO" id="GO:0004794">
    <property type="term" value="F:threonine deaminase activity"/>
    <property type="evidence" value="ECO:0007669"/>
    <property type="project" value="UniProtKB-UniRule"/>
</dbReference>
<dbReference type="EC" id="4.3.1.19" evidence="13"/>
<evidence type="ECO:0000256" key="6">
    <source>
        <dbReference type="ARBA" id="ARBA00022605"/>
    </source>
</evidence>
<comment type="subunit">
    <text evidence="5 13">Homotetramer.</text>
</comment>
<dbReference type="Proteomes" id="UP000218332">
    <property type="component" value="Unassembled WGS sequence"/>
</dbReference>
<dbReference type="GO" id="GO:0006565">
    <property type="term" value="P:L-serine catabolic process"/>
    <property type="evidence" value="ECO:0007669"/>
    <property type="project" value="TreeGrafter"/>
</dbReference>
<dbReference type="CDD" id="cd04907">
    <property type="entry name" value="ACT_ThrD-I_2"/>
    <property type="match status" value="1"/>
</dbReference>
<sequence length="509" mass="56663">MPQRYIKKILDARVYDVAIESPLTHARNLSRRFDNHIMLKREDLQPVFSFKCRGAYNRIAQLSDEQKKKGVICASAGNHAQGVALAAKELGIRAVIVMPRTTPDIKVMSVRDRGAKVVLKGDAFDEAAAEAQKWIEKEGLTYIPPYDNPDVIAGQGTVAMELMWQFSRPLHAVFVPVGGGGLMAGMAAYIKYLRPEIKVIGVEPEDSNCLQAALAAGDRVVLDEVGIFVDGVAVKQIGECTWEICKDHVDEVITVSVDEVCAAIKDVFEDTRSIAEPAGALSVAGMKRYIQREGIEGENLAGVLSGANMNFDRLRYISERTEVGEQREAILAVTIPERPGSFRSFIKALHKRSITEFNYRYSDGEEAKIFVGIKIQAGGLGRDELVQELREAGYPVLDLTDSDIAKQHIRHMVGGHAPEVSNEKVFQFEFPERPGALLKFLMSLGTRWNISMFHYRNHGAAYSRVLMGAQVDSDEFEDFCEMLDKIGFRYEHVTDNEAYRMFLGKGNGH</sequence>
<dbReference type="Proteomes" id="UP000245887">
    <property type="component" value="Unassembled WGS sequence"/>
</dbReference>
<keyword evidence="11 13" id="KW-0100">Branched-chain amino acid biosynthesis</keyword>
<evidence type="ECO:0000256" key="2">
    <source>
        <dbReference type="ARBA" id="ARBA00001933"/>
    </source>
</evidence>
<dbReference type="InterPro" id="IPR045865">
    <property type="entry name" value="ACT-like_dom_sf"/>
</dbReference>
<evidence type="ECO:0000313" key="15">
    <source>
        <dbReference type="EMBL" id="PAV25378.1"/>
    </source>
</evidence>
<evidence type="ECO:0000256" key="5">
    <source>
        <dbReference type="ARBA" id="ARBA00011881"/>
    </source>
</evidence>